<dbReference type="AlphaFoldDB" id="A0AAE0P5R6"/>
<evidence type="ECO:0000259" key="2">
    <source>
        <dbReference type="Pfam" id="PF24845"/>
    </source>
</evidence>
<proteinExistence type="predicted"/>
<feature type="domain" description="DUF7721" evidence="2">
    <location>
        <begin position="49"/>
        <end position="131"/>
    </location>
</feature>
<dbReference type="Pfam" id="PF24845">
    <property type="entry name" value="DUF7721"/>
    <property type="match status" value="1"/>
</dbReference>
<evidence type="ECO:0000313" key="3">
    <source>
        <dbReference type="EMBL" id="KAK3393809.1"/>
    </source>
</evidence>
<feature type="compositionally biased region" description="Gly residues" evidence="1">
    <location>
        <begin position="25"/>
        <end position="42"/>
    </location>
</feature>
<reference evidence="3" key="1">
    <citation type="journal article" date="2023" name="Mol. Phylogenet. Evol.">
        <title>Genome-scale phylogeny and comparative genomics of the fungal order Sordariales.</title>
        <authorList>
            <person name="Hensen N."/>
            <person name="Bonometti L."/>
            <person name="Westerberg I."/>
            <person name="Brannstrom I.O."/>
            <person name="Guillou S."/>
            <person name="Cros-Aarteil S."/>
            <person name="Calhoun S."/>
            <person name="Haridas S."/>
            <person name="Kuo A."/>
            <person name="Mondo S."/>
            <person name="Pangilinan J."/>
            <person name="Riley R."/>
            <person name="LaButti K."/>
            <person name="Andreopoulos B."/>
            <person name="Lipzen A."/>
            <person name="Chen C."/>
            <person name="Yan M."/>
            <person name="Daum C."/>
            <person name="Ng V."/>
            <person name="Clum A."/>
            <person name="Steindorff A."/>
            <person name="Ohm R.A."/>
            <person name="Martin F."/>
            <person name="Silar P."/>
            <person name="Natvig D.O."/>
            <person name="Lalanne C."/>
            <person name="Gautier V."/>
            <person name="Ament-Velasquez S.L."/>
            <person name="Kruys A."/>
            <person name="Hutchinson M.I."/>
            <person name="Powell A.J."/>
            <person name="Barry K."/>
            <person name="Miller A.N."/>
            <person name="Grigoriev I.V."/>
            <person name="Debuchy R."/>
            <person name="Gladieux P."/>
            <person name="Hiltunen Thoren M."/>
            <person name="Johannesson H."/>
        </authorList>
    </citation>
    <scope>NUCLEOTIDE SEQUENCE</scope>
    <source>
        <strain evidence="3">CBS 232.78</strain>
    </source>
</reference>
<dbReference type="PANTHER" id="PTHR39477:SF1">
    <property type="entry name" value="BETA-FLANKING PROTEIN"/>
    <property type="match status" value="1"/>
</dbReference>
<name>A0AAE0P5R6_9PEZI</name>
<gene>
    <name evidence="3" type="ORF">B0H63DRAFT_459287</name>
</gene>
<sequence length="220" mass="22622">MDKFLGKVLGGDNDELQQHSSNLYQGGGNIPQGGAYPAGGGHSYEEDDDLRGAAGHASKHADEDTSFFSEIIGQLDQKREQVATEDLDEEDAVAQHKSFFDNSTPNPENATSSGMGAAAAMEALKLFTSSSSSSSQQPQSQSAFIGLAMSQASKLFDQQASAGKVSSGADKQSAVMKAGEMALKMYLKSHGSQGGATGAGGAGAGNNLSGLLGMASKFMQ</sequence>
<evidence type="ECO:0000256" key="1">
    <source>
        <dbReference type="SAM" id="MobiDB-lite"/>
    </source>
</evidence>
<organism evidence="3 4">
    <name type="scientific">Podospora didyma</name>
    <dbReference type="NCBI Taxonomy" id="330526"/>
    <lineage>
        <taxon>Eukaryota</taxon>
        <taxon>Fungi</taxon>
        <taxon>Dikarya</taxon>
        <taxon>Ascomycota</taxon>
        <taxon>Pezizomycotina</taxon>
        <taxon>Sordariomycetes</taxon>
        <taxon>Sordariomycetidae</taxon>
        <taxon>Sordariales</taxon>
        <taxon>Podosporaceae</taxon>
        <taxon>Podospora</taxon>
    </lineage>
</organism>
<dbReference type="EMBL" id="JAULSW010000001">
    <property type="protein sequence ID" value="KAK3393809.1"/>
    <property type="molecule type" value="Genomic_DNA"/>
</dbReference>
<dbReference type="Proteomes" id="UP001285441">
    <property type="component" value="Unassembled WGS sequence"/>
</dbReference>
<accession>A0AAE0P5R6</accession>
<comment type="caution">
    <text evidence="3">The sequence shown here is derived from an EMBL/GenBank/DDBJ whole genome shotgun (WGS) entry which is preliminary data.</text>
</comment>
<keyword evidence="4" id="KW-1185">Reference proteome</keyword>
<protein>
    <recommendedName>
        <fullName evidence="2">DUF7721 domain-containing protein</fullName>
    </recommendedName>
</protein>
<dbReference type="PANTHER" id="PTHR39477">
    <property type="entry name" value="CHROMOSOME 8, WHOLE GENOME SHOTGUN SEQUENCE"/>
    <property type="match status" value="1"/>
</dbReference>
<reference evidence="3" key="2">
    <citation type="submission" date="2023-06" db="EMBL/GenBank/DDBJ databases">
        <authorList>
            <consortium name="Lawrence Berkeley National Laboratory"/>
            <person name="Haridas S."/>
            <person name="Hensen N."/>
            <person name="Bonometti L."/>
            <person name="Westerberg I."/>
            <person name="Brannstrom I.O."/>
            <person name="Guillou S."/>
            <person name="Cros-Aarteil S."/>
            <person name="Calhoun S."/>
            <person name="Kuo A."/>
            <person name="Mondo S."/>
            <person name="Pangilinan J."/>
            <person name="Riley R."/>
            <person name="LaButti K."/>
            <person name="Andreopoulos B."/>
            <person name="Lipzen A."/>
            <person name="Chen C."/>
            <person name="Yanf M."/>
            <person name="Daum C."/>
            <person name="Ng V."/>
            <person name="Clum A."/>
            <person name="Steindorff A."/>
            <person name="Ohm R."/>
            <person name="Martin F."/>
            <person name="Silar P."/>
            <person name="Natvig D."/>
            <person name="Lalanne C."/>
            <person name="Gautier V."/>
            <person name="Ament-velasquez S.L."/>
            <person name="Kruys A."/>
            <person name="Hutchinson M.I."/>
            <person name="Powell A.J."/>
            <person name="Barry K."/>
            <person name="Miller A.N."/>
            <person name="Grigoriev I.V."/>
            <person name="Debuchy R."/>
            <person name="Gladieux P."/>
            <person name="Thoren M.H."/>
            <person name="Johannesson H."/>
        </authorList>
    </citation>
    <scope>NUCLEOTIDE SEQUENCE</scope>
    <source>
        <strain evidence="3">CBS 232.78</strain>
    </source>
</reference>
<dbReference type="InterPro" id="IPR056138">
    <property type="entry name" value="DUF7721"/>
</dbReference>
<feature type="region of interest" description="Disordered" evidence="1">
    <location>
        <begin position="1"/>
        <end position="65"/>
    </location>
</feature>
<evidence type="ECO:0000313" key="4">
    <source>
        <dbReference type="Proteomes" id="UP001285441"/>
    </source>
</evidence>